<dbReference type="InterPro" id="IPR024535">
    <property type="entry name" value="RHGA/B-epi-like_pectate_lyase"/>
</dbReference>
<organism evidence="3">
    <name type="scientific">Limosilactobacillus fermentum 28-3-CHN</name>
    <dbReference type="NCBI Taxonomy" id="575599"/>
    <lineage>
        <taxon>Bacteria</taxon>
        <taxon>Bacillati</taxon>
        <taxon>Bacillota</taxon>
        <taxon>Bacilli</taxon>
        <taxon>Lactobacillales</taxon>
        <taxon>Lactobacillaceae</taxon>
        <taxon>Limosilactobacillus</taxon>
    </lineage>
</organism>
<dbReference type="SUPFAM" id="SSF51126">
    <property type="entry name" value="Pectin lyase-like"/>
    <property type="match status" value="1"/>
</dbReference>
<dbReference type="RefSeq" id="WP_003685966.1">
    <property type="nucleotide sequence ID" value="NZ_GG704704.1"/>
</dbReference>
<accession>D0DUM1</accession>
<dbReference type="Gene3D" id="2.60.40.3350">
    <property type="match status" value="1"/>
</dbReference>
<sequence>MSQTLTYVIGGDRRVNVGNIQDFKVDFGDDNRNWVQARQFERGMRQVFVNVVNEDNTPFDLTGCNVWFEGLLPKTANGDFRVIDSDGYVPLDPSSGKFRFDMPGQAFTVAGSYRQAFFRIVKNGNSVTTLEFDLDVLADKVIDGLVPKNWIGPFEQIADQLVDGLQKHTDAADKTIADFQQKVTDLVNQLNQQGSTTTSMLTEFQSRITDLEAKIKQDGLFTQAEAATFENKIQDAVTKFLSSYGLNVKDLGATGDGNTDDTKAFQDALSQAGSGAIKRVIIPEGSYVITSELTIPNKVDLVGIDNRSNTTLLTKGIAYLLEVGSNSLISNFSIDAINNGKDIILIKLGGVGRGVGGSTIKNLHLHGSNGIKTYGIVTAASGDNANIYNLSISNVVAEIVYDGIKFVSNQKVWINGNSVRDVTVTGFAHSALYLTSSQTGSLEIAQNLFTNIQFEAIPEAEGKTYDPNDIIGIRVEFGDRNKFTMLHGWDDDGKGACGLSVMPNANTTNLNSFRDNVFDGYVEGYIATNWYTAHYNDLSGLNVCQTNGSKLKGYNQLNYGNISSVRNLISDDLISYKVFGYDVPIFTSKNVSFYSSYDNYGAFLQANSNSGEMYITLSGNDHGLIPSMGKITVGCDVSFDSPENYNNVDLNAGFANFKINAGSTIARVNSTAYQREFAVDRSYWNVRVIANITVGDVSAYDVHALTLAWDGLTEGHIKVRRFFVVPNEINATQQVDKGRAAHPWTVQKAPGKITEFADMFLRVMPEELVDNPLNFDPNLLDKKVASSGTQFLSYPIWY</sequence>
<evidence type="ECO:0000313" key="3">
    <source>
        <dbReference type="EMBL" id="EEX25256.1"/>
    </source>
</evidence>
<proteinExistence type="predicted"/>
<feature type="domain" description="Rhamnogalacturonase A/B/Epimerase-like pectate lyase" evidence="2">
    <location>
        <begin position="247"/>
        <end position="430"/>
    </location>
</feature>
<gene>
    <name evidence="3" type="ORF">HMPREF0513_01360</name>
</gene>
<dbReference type="Proteomes" id="UP000004920">
    <property type="component" value="Unassembled WGS sequence"/>
</dbReference>
<evidence type="ECO:0000259" key="1">
    <source>
        <dbReference type="Pfam" id="PF10651"/>
    </source>
</evidence>
<evidence type="ECO:0000259" key="2">
    <source>
        <dbReference type="Pfam" id="PF12708"/>
    </source>
</evidence>
<feature type="domain" description="BppU N-terminal" evidence="1">
    <location>
        <begin position="31"/>
        <end position="160"/>
    </location>
</feature>
<dbReference type="EMBL" id="GG704704">
    <property type="protein sequence ID" value="EEX25256.1"/>
    <property type="molecule type" value="Genomic_DNA"/>
</dbReference>
<dbReference type="AlphaFoldDB" id="D0DUM1"/>
<dbReference type="Gene3D" id="2.160.20.10">
    <property type="entry name" value="Single-stranded right-handed beta-helix, Pectin lyase-like"/>
    <property type="match status" value="1"/>
</dbReference>
<protein>
    <recommendedName>
        <fullName evidence="4">BppU N-terminal domain-containing protein</fullName>
    </recommendedName>
</protein>
<dbReference type="InterPro" id="IPR018913">
    <property type="entry name" value="BppU_N"/>
</dbReference>
<evidence type="ECO:0008006" key="4">
    <source>
        <dbReference type="Google" id="ProtNLM"/>
    </source>
</evidence>
<dbReference type="Pfam" id="PF10651">
    <property type="entry name" value="BppU_N"/>
    <property type="match status" value="1"/>
</dbReference>
<dbReference type="InterPro" id="IPR011050">
    <property type="entry name" value="Pectin_lyase_fold/virulence"/>
</dbReference>
<name>D0DUM1_LIMFE</name>
<dbReference type="HOGENOM" id="CLU_352249_0_0_9"/>
<reference evidence="3" key="1">
    <citation type="submission" date="2009-08" db="EMBL/GenBank/DDBJ databases">
        <title>The Genome Sequence of Lactobacillus fermentum 28-3-CHN.</title>
        <authorList>
            <consortium name="The Broad Institute Genome Sequencing Platform"/>
            <person name="Ward D."/>
            <person name="Feldgarden M."/>
            <person name="Earl A."/>
            <person name="Young S.K."/>
            <person name="Zeng Q."/>
            <person name="Koehrsen M."/>
            <person name="Alvarado L."/>
            <person name="Berlin A."/>
            <person name="Bochicchio J."/>
            <person name="Borenstein D."/>
            <person name="Chapman S.B."/>
            <person name="Chen Z."/>
            <person name="Engels R."/>
            <person name="Freedman E."/>
            <person name="Gellesch M."/>
            <person name="Goldberg J."/>
            <person name="Griggs A."/>
            <person name="Gujja S."/>
            <person name="Heilman E."/>
            <person name="Heiman D."/>
            <person name="Hepburn T."/>
            <person name="Howarth C."/>
            <person name="Jen D."/>
            <person name="Larson L."/>
            <person name="Lewis B."/>
            <person name="Mehta T."/>
            <person name="Park D."/>
            <person name="Pearson M."/>
            <person name="Roberts A."/>
            <person name="Saif S."/>
            <person name="Shea T."/>
            <person name="Shenoy N."/>
            <person name="Sisk P."/>
            <person name="Stolte C."/>
            <person name="Sykes S."/>
            <person name="Thomson T."/>
            <person name="Walk T."/>
            <person name="White J."/>
            <person name="Yandava C."/>
            <person name="Liu Y."/>
            <person name="Xu Q."/>
            <person name="Haas B."/>
            <person name="Nusbaum C."/>
            <person name="Birren B."/>
        </authorList>
    </citation>
    <scope>NUCLEOTIDE SEQUENCE</scope>
    <source>
        <strain evidence="3">28-3-CHN</strain>
    </source>
</reference>
<dbReference type="InterPro" id="IPR012334">
    <property type="entry name" value="Pectin_lyas_fold"/>
</dbReference>
<dbReference type="Pfam" id="PF12708">
    <property type="entry name" value="Pect-lyase_RHGA_epim"/>
    <property type="match status" value="1"/>
</dbReference>